<dbReference type="CDD" id="cd02120">
    <property type="entry name" value="PA_subtilisin_like"/>
    <property type="match status" value="1"/>
</dbReference>
<comment type="similarity">
    <text evidence="2 10">Belongs to the peptidase S8 family.</text>
</comment>
<keyword evidence="3 10" id="KW-0645">Protease</keyword>
<dbReference type="InterPro" id="IPR012334">
    <property type="entry name" value="Pectin_lyas_fold"/>
</dbReference>
<evidence type="ECO:0000256" key="11">
    <source>
        <dbReference type="PROSITE-ProRule" id="PRU10052"/>
    </source>
</evidence>
<organism evidence="16 17">
    <name type="scientific">Striga asiatica</name>
    <name type="common">Asiatic witchweed</name>
    <name type="synonym">Buchnera asiatica</name>
    <dbReference type="NCBI Taxonomy" id="4170"/>
    <lineage>
        <taxon>Eukaryota</taxon>
        <taxon>Viridiplantae</taxon>
        <taxon>Streptophyta</taxon>
        <taxon>Embryophyta</taxon>
        <taxon>Tracheophyta</taxon>
        <taxon>Spermatophyta</taxon>
        <taxon>Magnoliopsida</taxon>
        <taxon>eudicotyledons</taxon>
        <taxon>Gunneridae</taxon>
        <taxon>Pentapetalae</taxon>
        <taxon>asterids</taxon>
        <taxon>lamiids</taxon>
        <taxon>Lamiales</taxon>
        <taxon>Orobanchaceae</taxon>
        <taxon>Buchnereae</taxon>
        <taxon>Striga</taxon>
    </lineage>
</organism>
<name>A0A5A7P8W7_STRAF</name>
<dbReference type="Gene3D" id="2.60.40.2310">
    <property type="match status" value="1"/>
</dbReference>
<dbReference type="Pfam" id="PF02225">
    <property type="entry name" value="PA"/>
    <property type="match status" value="1"/>
</dbReference>
<dbReference type="CDD" id="cd04852">
    <property type="entry name" value="Peptidases_S8_3"/>
    <property type="match status" value="1"/>
</dbReference>
<dbReference type="InterPro" id="IPR046450">
    <property type="entry name" value="PA_dom_sf"/>
</dbReference>
<dbReference type="InterPro" id="IPR000743">
    <property type="entry name" value="Glyco_hydro_28"/>
</dbReference>
<sequence>MILDFVTNSKVHHLRSVNSKNTHINLFACTNVRLTQLRITAPADSPNTDGIHIGSSEAIRISDSVIRTGDDCVSMVSGSRDIGISRVACGPGHGISIGSLGKGHEKEYVVGVRVANCSFTGTDNGVRIKTWAPSQSSLASNITFEDIFMRYARNPIGVSSAVQVENVMFKNIRGISQTKVAVNLLCSGTRPCKNIKLVNINLSYMNRRGQATAQCLNSYVVYLGGHSHGKEATQADYDRVTQSRYDFLGSFLGSRDKAKAAIFYSYTRHINGFAATLEENEALQISIETRPKRLYCFFICGVLGSTDRAKAAIFYSYTRHINGFAATLEENEALQISNHPNVISVFLNRGRKFQTTRSWSFLGLENDDGEIPAYSLWNKSRLGEDVIIANLDTGVWPESKSFSDEGINGPIPSKWKGICQNLFDHSFQCNRKLIGARYFYNGYVANGGHLNSSDYTPRDNDGHGIHTLSTAGGNFVPGANVFGYGNDTAKGGSPMARVAAYKVCWPVIEEGECFDADIIAGFDMAIHDEVDVISVSLGGSGGQFFADGVAIGSFHAVSHGIVVVCSAGNSGPDPGTVSNNAPWPITVAASTMDRTFPSYLILGNKKYEGQSLSIKYLPEGKLFTIIYAKYANATNATAEQAELCEPNSLDANKVRGKILVCLRGITARVDKGRQAALAGAVGMVLANDEAFGNDIKAEAHVLPATHISYKDGVALLTQMNKTRSPKARITKPITLLDTTPAPVMAAFSSQGPNPVMPEILKPDITAPGVSIIAAYTGAVGPTGQDFDKRRVPFNSISGTSMSFPHVAGVVSLLKKLYPKWSPAAIKSAIMTTASTIDNTWNPITNNSNAKATPFNYGGGHIDPNRVMDPGLIYDLQTTDYLNLLCALGYNQTQIKLFWKKSITCRKPNIRLIDFNYPSLTVPFFNGPVTVTRKCWALVVFIMHFWDPRRWKDLFRSSSYVVYLGGHSHGKEATQADYDRVTQSHYDFLGSFLGSRDKAKAAIFYSYTRHINGFAATLEENEALQISNHPNVISVFLNRGRKLQTTRSWSFLGLENDDGEIPAYSLWNKSRLGEDVIIANLDSGLKLIGARYFYKGYVAHGGHLNSSDYTPRDYDGHGTHTLSTAGGNFVPGANIFGYGNGTAKGGSPMARVAAYKVCWPIIDDGDCFDADILAGFDMAISDGVDVLSVSLAGDGSIEYFMDATIIGSFHAVSKGIVVVFSGGNAGPFPATVLNVAPWKITVGASTIDRKFSSYLKIGHKTYEGQSLSKKSLPPRKLFPIIYARYANAANATAEQA</sequence>
<keyword evidence="7" id="KW-0325">Glycoprotein</keyword>
<dbReference type="SMART" id="SM00710">
    <property type="entry name" value="PbH1"/>
    <property type="match status" value="3"/>
</dbReference>
<dbReference type="InterPro" id="IPR006626">
    <property type="entry name" value="PbH1"/>
</dbReference>
<protein>
    <submittedName>
        <fullName evidence="16">Subtilisin-like serine endopeptidase family protein</fullName>
    </submittedName>
</protein>
<dbReference type="GO" id="GO:0006508">
    <property type="term" value="P:proteolysis"/>
    <property type="evidence" value="ECO:0007669"/>
    <property type="project" value="UniProtKB-KW"/>
</dbReference>
<dbReference type="PROSITE" id="PS00138">
    <property type="entry name" value="SUBTILASE_SER"/>
    <property type="match status" value="1"/>
</dbReference>
<gene>
    <name evidence="16" type="ORF">STAS_05057</name>
</gene>
<evidence type="ECO:0000256" key="5">
    <source>
        <dbReference type="ARBA" id="ARBA00022801"/>
    </source>
</evidence>
<dbReference type="InterPro" id="IPR036852">
    <property type="entry name" value="Peptidase_S8/S53_dom_sf"/>
</dbReference>
<dbReference type="Gene3D" id="3.40.50.200">
    <property type="entry name" value="Peptidase S8/S53 domain"/>
    <property type="match status" value="2"/>
</dbReference>
<feature type="domain" description="Inhibitor I9" evidence="15">
    <location>
        <begin position="305"/>
        <end position="353"/>
    </location>
</feature>
<dbReference type="FunFam" id="3.30.70.80:FF:000002">
    <property type="entry name" value="Subtilisin-like protease SBT5.3"/>
    <property type="match status" value="1"/>
</dbReference>
<dbReference type="FunFam" id="3.40.50.200:FF:000006">
    <property type="entry name" value="Subtilisin-like protease SBT1.5"/>
    <property type="match status" value="1"/>
</dbReference>
<feature type="active site" evidence="11">
    <location>
        <position position="93"/>
    </location>
</feature>
<dbReference type="PRINTS" id="PR00723">
    <property type="entry name" value="SUBTILISIN"/>
</dbReference>
<reference evidence="16" key="1">
    <citation type="journal article" date="2019" name="Curr. Biol.">
        <title>Genome Sequence of Striga asiatica Provides Insight into the Evolution of Plant Parasitism.</title>
        <authorList>
            <person name="Yoshida S."/>
            <person name="Kim S."/>
            <person name="Wafula E.K."/>
            <person name="Tanskanen J."/>
            <person name="Kim Y."/>
            <person name="Honaas L."/>
            <person name="Yang Z."/>
            <person name="Spallek T."/>
            <person name="Conn C.E."/>
            <person name="Ichihashi Y."/>
            <person name="Cheong K."/>
            <person name="Cui S."/>
            <person name="Der J.P."/>
            <person name="Gundlach H."/>
            <person name="Jiao Y."/>
            <person name="Hori C."/>
            <person name="Ishida J.K."/>
            <person name="Kasahara H."/>
            <person name="Kiba T."/>
            <person name="Kim M."/>
            <person name="Koo N."/>
            <person name="Laohavisit A."/>
            <person name="Lee Y."/>
            <person name="Lumba S."/>
            <person name="Mccourt P."/>
            <person name="Mortimer J.C."/>
            <person name="Mutuku J.M."/>
            <person name="Nomura T."/>
            <person name="Sasaki-sekimoto Y."/>
            <person name="Seto Y."/>
            <person name="Wang Y."/>
            <person name="Wakatake T."/>
            <person name="Sakakibara H."/>
            <person name="Demura T."/>
            <person name="Yamaguchi S."/>
            <person name="Yoneyama K."/>
            <person name="Manabe R."/>
            <person name="Nelson D.C."/>
            <person name="Schulman A.H."/>
            <person name="Timko M.P."/>
            <person name="Depamphilis C.W."/>
            <person name="Choi D."/>
            <person name="Shirasu K."/>
        </authorList>
    </citation>
    <scope>NUCLEOTIDE SEQUENCE [LARGE SCALE GENOMIC DNA]</scope>
    <source>
        <strain evidence="16">UVA1</strain>
    </source>
</reference>
<keyword evidence="4" id="KW-0732">Signal</keyword>
<evidence type="ECO:0000256" key="12">
    <source>
        <dbReference type="RuleBase" id="RU361169"/>
    </source>
</evidence>
<dbReference type="Pfam" id="PF00082">
    <property type="entry name" value="Peptidase_S8"/>
    <property type="match status" value="2"/>
</dbReference>
<dbReference type="Pfam" id="PF00295">
    <property type="entry name" value="Glyco_hydro_28"/>
    <property type="match status" value="1"/>
</dbReference>
<dbReference type="GO" id="GO:0004650">
    <property type="term" value="F:polygalacturonase activity"/>
    <property type="evidence" value="ECO:0007669"/>
    <property type="project" value="InterPro"/>
</dbReference>
<dbReference type="Gene3D" id="2.160.20.10">
    <property type="entry name" value="Single-stranded right-handed beta-helix, Pectin lyase-like"/>
    <property type="match status" value="1"/>
</dbReference>
<dbReference type="EMBL" id="BKCP01003336">
    <property type="protein sequence ID" value="GER29219.1"/>
    <property type="molecule type" value="Genomic_DNA"/>
</dbReference>
<dbReference type="Proteomes" id="UP000325081">
    <property type="component" value="Unassembled WGS sequence"/>
</dbReference>
<dbReference type="PROSITE" id="PS51892">
    <property type="entry name" value="SUBTILASE"/>
    <property type="match status" value="2"/>
</dbReference>
<keyword evidence="5 10" id="KW-0378">Hydrolase</keyword>
<dbReference type="InterPro" id="IPR000209">
    <property type="entry name" value="Peptidase_S8/S53_dom"/>
</dbReference>
<proteinExistence type="inferred from homology"/>
<keyword evidence="8 12" id="KW-0326">Glycosidase</keyword>
<dbReference type="OrthoDB" id="206201at2759"/>
<feature type="domain" description="PA" evidence="14">
    <location>
        <begin position="640"/>
        <end position="715"/>
    </location>
</feature>
<dbReference type="PANTHER" id="PTHR10795">
    <property type="entry name" value="PROPROTEIN CONVERTASE SUBTILISIN/KEXIN"/>
    <property type="match status" value="1"/>
</dbReference>
<evidence type="ECO:0000256" key="6">
    <source>
        <dbReference type="ARBA" id="ARBA00022825"/>
    </source>
</evidence>
<feature type="domain" description="Inhibitor I9" evidence="15">
    <location>
        <begin position="218"/>
        <end position="286"/>
    </location>
</feature>
<dbReference type="InterPro" id="IPR010259">
    <property type="entry name" value="S8pro/Inhibitor_I9"/>
</dbReference>
<evidence type="ECO:0000259" key="14">
    <source>
        <dbReference type="Pfam" id="PF02225"/>
    </source>
</evidence>
<dbReference type="SUPFAM" id="SSF52743">
    <property type="entry name" value="Subtilisin-like"/>
    <property type="match status" value="2"/>
</dbReference>
<dbReference type="InterPro" id="IPR015500">
    <property type="entry name" value="Peptidase_S8_subtilisin-rel"/>
</dbReference>
<evidence type="ECO:0000313" key="16">
    <source>
        <dbReference type="EMBL" id="GER29219.1"/>
    </source>
</evidence>
<evidence type="ECO:0000256" key="9">
    <source>
        <dbReference type="PIRSR" id="PIRSR615500-1"/>
    </source>
</evidence>
<dbReference type="FunFam" id="3.50.30.30:FF:000005">
    <property type="entry name" value="subtilisin-like protease SBT1.5"/>
    <property type="match status" value="1"/>
</dbReference>
<dbReference type="InterPro" id="IPR003137">
    <property type="entry name" value="PA_domain"/>
</dbReference>
<feature type="domain" description="Peptidase S8/S53" evidence="13">
    <location>
        <begin position="383"/>
        <end position="857"/>
    </location>
</feature>
<dbReference type="Pfam" id="PF05922">
    <property type="entry name" value="Inhibitor_I9"/>
    <property type="match status" value="3"/>
</dbReference>
<evidence type="ECO:0000256" key="4">
    <source>
        <dbReference type="ARBA" id="ARBA00022729"/>
    </source>
</evidence>
<evidence type="ECO:0000256" key="3">
    <source>
        <dbReference type="ARBA" id="ARBA00022670"/>
    </source>
</evidence>
<dbReference type="PROSITE" id="PS00502">
    <property type="entry name" value="POLYGALACTURONASE"/>
    <property type="match status" value="1"/>
</dbReference>
<comment type="similarity">
    <text evidence="1 12">Belongs to the glycosyl hydrolase 28 family.</text>
</comment>
<dbReference type="InterPro" id="IPR045051">
    <property type="entry name" value="SBT"/>
</dbReference>
<feature type="domain" description="Inhibitor I9" evidence="15">
    <location>
        <begin position="958"/>
        <end position="1043"/>
    </location>
</feature>
<dbReference type="SUPFAM" id="SSF52025">
    <property type="entry name" value="PA domain"/>
    <property type="match status" value="1"/>
</dbReference>
<keyword evidence="17" id="KW-1185">Reference proteome</keyword>
<evidence type="ECO:0000313" key="17">
    <source>
        <dbReference type="Proteomes" id="UP000325081"/>
    </source>
</evidence>
<keyword evidence="6 10" id="KW-0720">Serine protease</keyword>
<evidence type="ECO:0000256" key="1">
    <source>
        <dbReference type="ARBA" id="ARBA00008834"/>
    </source>
</evidence>
<dbReference type="InterPro" id="IPR023828">
    <property type="entry name" value="Peptidase_S8_Ser-AS"/>
</dbReference>
<accession>A0A5A7P8W7</accession>
<dbReference type="Gene3D" id="3.30.70.80">
    <property type="entry name" value="Peptidase S8 propeptide/proteinase inhibitor I9"/>
    <property type="match status" value="3"/>
</dbReference>
<feature type="active site" description="Charge relay system" evidence="9 10">
    <location>
        <position position="392"/>
    </location>
</feature>
<evidence type="ECO:0000256" key="10">
    <source>
        <dbReference type="PROSITE-ProRule" id="PRU01240"/>
    </source>
</evidence>
<feature type="domain" description="Peptidase S8/S53" evidence="13">
    <location>
        <begin position="1072"/>
        <end position="1253"/>
    </location>
</feature>
<evidence type="ECO:0000256" key="8">
    <source>
        <dbReference type="ARBA" id="ARBA00023295"/>
    </source>
</evidence>
<evidence type="ECO:0000256" key="7">
    <source>
        <dbReference type="ARBA" id="ARBA00023180"/>
    </source>
</evidence>
<evidence type="ECO:0000259" key="15">
    <source>
        <dbReference type="Pfam" id="PF05922"/>
    </source>
</evidence>
<evidence type="ECO:0000259" key="13">
    <source>
        <dbReference type="Pfam" id="PF00082"/>
    </source>
</evidence>
<dbReference type="InterPro" id="IPR034197">
    <property type="entry name" value="Peptidases_S8_3"/>
</dbReference>
<comment type="caution">
    <text evidence="10">Lacks conserved residue(s) required for the propagation of feature annotation.</text>
</comment>
<dbReference type="SUPFAM" id="SSF51126">
    <property type="entry name" value="Pectin lyase-like"/>
    <property type="match status" value="1"/>
</dbReference>
<feature type="active site" description="Charge relay system" evidence="9 10">
    <location>
        <position position="463"/>
    </location>
</feature>
<dbReference type="GO" id="GO:0004252">
    <property type="term" value="F:serine-type endopeptidase activity"/>
    <property type="evidence" value="ECO:0007669"/>
    <property type="project" value="UniProtKB-UniRule"/>
</dbReference>
<feature type="active site" description="Charge relay system" evidence="9 10">
    <location>
        <position position="800"/>
    </location>
</feature>
<evidence type="ECO:0000256" key="2">
    <source>
        <dbReference type="ARBA" id="ARBA00011073"/>
    </source>
</evidence>
<dbReference type="InterPro" id="IPR037045">
    <property type="entry name" value="S8pro/Inhibitor_I9_sf"/>
</dbReference>
<dbReference type="InterPro" id="IPR011050">
    <property type="entry name" value="Pectin_lyase_fold/virulence"/>
</dbReference>
<dbReference type="GO" id="GO:0005975">
    <property type="term" value="P:carbohydrate metabolic process"/>
    <property type="evidence" value="ECO:0007669"/>
    <property type="project" value="InterPro"/>
</dbReference>
<dbReference type="Gene3D" id="3.50.30.30">
    <property type="match status" value="1"/>
</dbReference>
<comment type="caution">
    <text evidence="16">The sequence shown here is derived from an EMBL/GenBank/DDBJ whole genome shotgun (WGS) entry which is preliminary data.</text>
</comment>